<comment type="similarity">
    <text evidence="1 4">Belongs to the plant dirigent protein family.</text>
</comment>
<feature type="chain" id="PRO_5039960891" description="Dirigent protein" evidence="4">
    <location>
        <begin position="31"/>
        <end position="400"/>
    </location>
</feature>
<dbReference type="EMBL" id="JACXVP010000005">
    <property type="protein sequence ID" value="KAG5607737.1"/>
    <property type="molecule type" value="Genomic_DNA"/>
</dbReference>
<evidence type="ECO:0000256" key="4">
    <source>
        <dbReference type="RuleBase" id="RU363099"/>
    </source>
</evidence>
<evidence type="ECO:0000313" key="6">
    <source>
        <dbReference type="EMBL" id="KAG5607737.1"/>
    </source>
</evidence>
<evidence type="ECO:0000256" key="3">
    <source>
        <dbReference type="ARBA" id="ARBA00022525"/>
    </source>
</evidence>
<protein>
    <recommendedName>
        <fullName evidence="4">Dirigent protein</fullName>
    </recommendedName>
</protein>
<evidence type="ECO:0000256" key="1">
    <source>
        <dbReference type="ARBA" id="ARBA00010746"/>
    </source>
</evidence>
<comment type="subcellular location">
    <subcellularLocation>
        <location evidence="4">Secreted</location>
        <location evidence="4">Extracellular space</location>
        <location evidence="4">Apoplast</location>
    </subcellularLocation>
</comment>
<evidence type="ECO:0000256" key="2">
    <source>
        <dbReference type="ARBA" id="ARBA00011738"/>
    </source>
</evidence>
<comment type="caution">
    <text evidence="6">The sequence shown here is derived from an EMBL/GenBank/DDBJ whole genome shotgun (WGS) entry which is preliminary data.</text>
</comment>
<sequence>MAKVSQLTSKTLQATFCIFLLVLTFDCASSARILDEVSQVADASSEIDEPVVAPVVAPATTLPSNQLPATVTAPDSDVAPVADPSIPADTVAPPAGLPADPEPDSVPVISPAASATPPADLTDNGAAPVADAAPVTTPVTKTPGVATAAPGGTTSAATSGAKVESPILEHPTFSFFMHDILGGSLPSGRVVTGIVATSDANNLPFSKLNNQIFPINGGVSLNNINNIVNNNNYPFLAGLNGQQQANTVLQNSGNNNVVTGDNNQPFVTAGQLPSGLSLQQLMFGSITVVDNELTEGHELGSAILGRAQGFYLTSSSDGTSHTLALTTLFHEEHNHEVDDTISFFGIHRTATPISHIAIIGGTGKYENAKGFATIETLPHVDQHTTDGLETITHFTIYITP</sequence>
<feature type="compositionally biased region" description="Low complexity" evidence="5">
    <location>
        <begin position="125"/>
        <end position="160"/>
    </location>
</feature>
<reference evidence="6 7" key="1">
    <citation type="submission" date="2020-09" db="EMBL/GenBank/DDBJ databases">
        <title>De no assembly of potato wild relative species, Solanum commersonii.</title>
        <authorList>
            <person name="Cho K."/>
        </authorList>
    </citation>
    <scope>NUCLEOTIDE SEQUENCE [LARGE SCALE GENOMIC DNA]</scope>
    <source>
        <strain evidence="6">LZ3.2</strain>
        <tissue evidence="6">Leaf</tissue>
    </source>
</reference>
<comment type="function">
    <text evidence="4">Dirigent proteins impart stereoselectivity on the phenoxy radical-coupling reaction, yielding optically active lignans from two molecules of coniferyl alcohol in the biosynthesis of lignans, flavonolignans, and alkaloids and thus plays a central role in plant secondary metabolism.</text>
</comment>
<dbReference type="Proteomes" id="UP000824120">
    <property type="component" value="Chromosome 5"/>
</dbReference>
<dbReference type="InterPro" id="IPR004265">
    <property type="entry name" value="Dirigent"/>
</dbReference>
<comment type="subunit">
    <text evidence="2 4">Homodimer.</text>
</comment>
<dbReference type="AlphaFoldDB" id="A0A9J5Z4E4"/>
<organism evidence="6 7">
    <name type="scientific">Solanum commersonii</name>
    <name type="common">Commerson's wild potato</name>
    <name type="synonym">Commerson's nightshade</name>
    <dbReference type="NCBI Taxonomy" id="4109"/>
    <lineage>
        <taxon>Eukaryota</taxon>
        <taxon>Viridiplantae</taxon>
        <taxon>Streptophyta</taxon>
        <taxon>Embryophyta</taxon>
        <taxon>Tracheophyta</taxon>
        <taxon>Spermatophyta</taxon>
        <taxon>Magnoliopsida</taxon>
        <taxon>eudicotyledons</taxon>
        <taxon>Gunneridae</taxon>
        <taxon>Pentapetalae</taxon>
        <taxon>asterids</taxon>
        <taxon>lamiids</taxon>
        <taxon>Solanales</taxon>
        <taxon>Solanaceae</taxon>
        <taxon>Solanoideae</taxon>
        <taxon>Solaneae</taxon>
        <taxon>Solanum</taxon>
    </lineage>
</organism>
<dbReference type="PANTHER" id="PTHR46215">
    <property type="entry name" value="DIRIGENT PROTEIN 24-RELATED"/>
    <property type="match status" value="1"/>
</dbReference>
<dbReference type="PANTHER" id="PTHR46215:SF15">
    <property type="entry name" value="DIRIGENT PROTEIN 24"/>
    <property type="match status" value="1"/>
</dbReference>
<dbReference type="Gene3D" id="2.40.480.10">
    <property type="entry name" value="Allene oxide cyclase-like"/>
    <property type="match status" value="1"/>
</dbReference>
<feature type="region of interest" description="Disordered" evidence="5">
    <location>
        <begin position="65"/>
        <end position="160"/>
    </location>
</feature>
<keyword evidence="4" id="KW-0052">Apoplast</keyword>
<keyword evidence="4" id="KW-0732">Signal</keyword>
<dbReference type="GO" id="GO:0048046">
    <property type="term" value="C:apoplast"/>
    <property type="evidence" value="ECO:0007669"/>
    <property type="project" value="UniProtKB-SubCell"/>
</dbReference>
<evidence type="ECO:0000313" key="7">
    <source>
        <dbReference type="Proteomes" id="UP000824120"/>
    </source>
</evidence>
<keyword evidence="3 4" id="KW-0964">Secreted</keyword>
<dbReference type="InterPro" id="IPR044859">
    <property type="entry name" value="Allene_oxi_cyc_Dirigent"/>
</dbReference>
<feature type="signal peptide" evidence="4">
    <location>
        <begin position="1"/>
        <end position="30"/>
    </location>
</feature>
<proteinExistence type="inferred from homology"/>
<evidence type="ECO:0000256" key="5">
    <source>
        <dbReference type="SAM" id="MobiDB-lite"/>
    </source>
</evidence>
<gene>
    <name evidence="6" type="ORF">H5410_029229</name>
</gene>
<dbReference type="GO" id="GO:0009699">
    <property type="term" value="P:phenylpropanoid biosynthetic process"/>
    <property type="evidence" value="ECO:0007669"/>
    <property type="project" value="UniProtKB-ARBA"/>
</dbReference>
<keyword evidence="7" id="KW-1185">Reference proteome</keyword>
<dbReference type="Pfam" id="PF03018">
    <property type="entry name" value="Dirigent"/>
    <property type="match status" value="1"/>
</dbReference>
<dbReference type="OrthoDB" id="1921494at2759"/>
<accession>A0A9J5Z4E4</accession>
<name>A0A9J5Z4E4_SOLCO</name>